<dbReference type="PANTHER" id="PTHR44013:SF1">
    <property type="entry name" value="ZINC-TYPE ALCOHOL DEHYDROGENASE-LIKE PROTEIN C16A3.02C"/>
    <property type="match status" value="1"/>
</dbReference>
<dbReference type="InterPro" id="IPR036291">
    <property type="entry name" value="NAD(P)-bd_dom_sf"/>
</dbReference>
<dbReference type="SUPFAM" id="SSF51735">
    <property type="entry name" value="NAD(P)-binding Rossmann-fold domains"/>
    <property type="match status" value="1"/>
</dbReference>
<dbReference type="OrthoDB" id="3509362at2759"/>
<accession>A0A9W6YBR2</accession>
<dbReference type="EMBL" id="BSXT01005055">
    <property type="protein sequence ID" value="GMF59530.1"/>
    <property type="molecule type" value="Genomic_DNA"/>
</dbReference>
<dbReference type="Pfam" id="PF13602">
    <property type="entry name" value="ADH_zinc_N_2"/>
    <property type="match status" value="1"/>
</dbReference>
<keyword evidence="2" id="KW-1185">Reference proteome</keyword>
<dbReference type="InterPro" id="IPR052733">
    <property type="entry name" value="Chloroplast_QOR"/>
</dbReference>
<evidence type="ECO:0000313" key="1">
    <source>
        <dbReference type="EMBL" id="GMF59530.1"/>
    </source>
</evidence>
<gene>
    <name evidence="1" type="ORF">Pfra01_002573700</name>
</gene>
<protein>
    <submittedName>
        <fullName evidence="1">Unnamed protein product</fullName>
    </submittedName>
</protein>
<dbReference type="AlphaFoldDB" id="A0A9W6YBR2"/>
<evidence type="ECO:0000313" key="2">
    <source>
        <dbReference type="Proteomes" id="UP001165121"/>
    </source>
</evidence>
<dbReference type="Gene3D" id="3.90.180.10">
    <property type="entry name" value="Medium-chain alcohol dehydrogenases, catalytic domain"/>
    <property type="match status" value="1"/>
</dbReference>
<dbReference type="Proteomes" id="UP001165121">
    <property type="component" value="Unassembled WGS sequence"/>
</dbReference>
<dbReference type="PANTHER" id="PTHR44013">
    <property type="entry name" value="ZINC-TYPE ALCOHOL DEHYDROGENASE-LIKE PROTEIN C16A3.02C"/>
    <property type="match status" value="1"/>
</dbReference>
<proteinExistence type="predicted"/>
<organism evidence="1 2">
    <name type="scientific">Phytophthora fragariaefolia</name>
    <dbReference type="NCBI Taxonomy" id="1490495"/>
    <lineage>
        <taxon>Eukaryota</taxon>
        <taxon>Sar</taxon>
        <taxon>Stramenopiles</taxon>
        <taxon>Oomycota</taxon>
        <taxon>Peronosporomycetes</taxon>
        <taxon>Peronosporales</taxon>
        <taxon>Peronosporaceae</taxon>
        <taxon>Phytophthora</taxon>
    </lineage>
</organism>
<sequence>MAAIQLARAMGAHTIATARGCQDYLLLQSLGAGKVIDSSKQSWVDVLDEHSVDVVYDCGVEHKAWNRDAQTVLKKESGRFVTINPMIQPRAAKFGAKCIGEIMVHASGAQLKELSGFVSSGALKPVIDSVYSFDQLLPALDKLNSKSIRGKVVLRAAY</sequence>
<reference evidence="1" key="1">
    <citation type="submission" date="2023-04" db="EMBL/GenBank/DDBJ databases">
        <title>Phytophthora fragariaefolia NBRC 109709.</title>
        <authorList>
            <person name="Ichikawa N."/>
            <person name="Sato H."/>
            <person name="Tonouchi N."/>
        </authorList>
    </citation>
    <scope>NUCLEOTIDE SEQUENCE</scope>
    <source>
        <strain evidence="1">NBRC 109709</strain>
    </source>
</reference>
<dbReference type="Gene3D" id="3.40.50.720">
    <property type="entry name" value="NAD(P)-binding Rossmann-like Domain"/>
    <property type="match status" value="1"/>
</dbReference>
<name>A0A9W6YBR2_9STRA</name>
<comment type="caution">
    <text evidence="1">The sequence shown here is derived from an EMBL/GenBank/DDBJ whole genome shotgun (WGS) entry which is preliminary data.</text>
</comment>